<feature type="transmembrane region" description="Helical" evidence="1">
    <location>
        <begin position="6"/>
        <end position="24"/>
    </location>
</feature>
<accession>A0A1X2I679</accession>
<dbReference type="EMBL" id="MCGE01000025">
    <property type="protein sequence ID" value="ORZ10110.1"/>
    <property type="molecule type" value="Genomic_DNA"/>
</dbReference>
<gene>
    <name evidence="2" type="ORF">BCR42DRAFT_112861</name>
</gene>
<keyword evidence="3" id="KW-1185">Reference proteome</keyword>
<evidence type="ECO:0000256" key="1">
    <source>
        <dbReference type="SAM" id="Phobius"/>
    </source>
</evidence>
<proteinExistence type="predicted"/>
<reference evidence="2 3" key="1">
    <citation type="submission" date="2016-07" db="EMBL/GenBank/DDBJ databases">
        <title>Pervasive Adenine N6-methylation of Active Genes in Fungi.</title>
        <authorList>
            <consortium name="DOE Joint Genome Institute"/>
            <person name="Mondo S.J."/>
            <person name="Dannebaum R.O."/>
            <person name="Kuo R.C."/>
            <person name="Labutti K."/>
            <person name="Haridas S."/>
            <person name="Kuo A."/>
            <person name="Salamov A."/>
            <person name="Ahrendt S.R."/>
            <person name="Lipzen A."/>
            <person name="Sullivan W."/>
            <person name="Andreopoulos W.B."/>
            <person name="Clum A."/>
            <person name="Lindquist E."/>
            <person name="Daum C."/>
            <person name="Ramamoorthy G.K."/>
            <person name="Gryganskyi A."/>
            <person name="Culley D."/>
            <person name="Magnuson J.K."/>
            <person name="James T.Y."/>
            <person name="O'Malley M.A."/>
            <person name="Stajich J.E."/>
            <person name="Spatafora J.W."/>
            <person name="Visel A."/>
            <person name="Grigoriev I.V."/>
        </authorList>
    </citation>
    <scope>NUCLEOTIDE SEQUENCE [LARGE SCALE GENOMIC DNA]</scope>
    <source>
        <strain evidence="2 3">NRRL 1336</strain>
    </source>
</reference>
<keyword evidence="1" id="KW-0812">Transmembrane</keyword>
<comment type="caution">
    <text evidence="2">The sequence shown here is derived from an EMBL/GenBank/DDBJ whole genome shotgun (WGS) entry which is preliminary data.</text>
</comment>
<keyword evidence="1" id="KW-1133">Transmembrane helix</keyword>
<protein>
    <submittedName>
        <fullName evidence="2">Uncharacterized protein</fullName>
    </submittedName>
</protein>
<keyword evidence="1" id="KW-0472">Membrane</keyword>
<evidence type="ECO:0000313" key="2">
    <source>
        <dbReference type="EMBL" id="ORZ10110.1"/>
    </source>
</evidence>
<evidence type="ECO:0000313" key="3">
    <source>
        <dbReference type="Proteomes" id="UP000193560"/>
    </source>
</evidence>
<organism evidence="2 3">
    <name type="scientific">Absidia repens</name>
    <dbReference type="NCBI Taxonomy" id="90262"/>
    <lineage>
        <taxon>Eukaryota</taxon>
        <taxon>Fungi</taxon>
        <taxon>Fungi incertae sedis</taxon>
        <taxon>Mucoromycota</taxon>
        <taxon>Mucoromycotina</taxon>
        <taxon>Mucoromycetes</taxon>
        <taxon>Mucorales</taxon>
        <taxon>Cunninghamellaceae</taxon>
        <taxon>Absidia</taxon>
    </lineage>
</organism>
<dbReference type="Proteomes" id="UP000193560">
    <property type="component" value="Unassembled WGS sequence"/>
</dbReference>
<name>A0A1X2I679_9FUNG</name>
<feature type="transmembrane region" description="Helical" evidence="1">
    <location>
        <begin position="36"/>
        <end position="60"/>
    </location>
</feature>
<dbReference type="AlphaFoldDB" id="A0A1X2I679"/>
<sequence>MVTVVFTNPVVISYFFNFFDFLALDLLVSVVSPLDLLLLVAISLIFLSLAVLSSLVFLSLTSASADFLLLSFELSLAAAAL</sequence>